<dbReference type="KEGG" id="glz:GLAREA_06858"/>
<evidence type="ECO:0000313" key="3">
    <source>
        <dbReference type="Proteomes" id="UP000016922"/>
    </source>
</evidence>
<reference evidence="2 3" key="1">
    <citation type="journal article" date="2013" name="BMC Genomics">
        <title>Genomics-driven discovery of the pneumocandin biosynthetic gene cluster in the fungus Glarea lozoyensis.</title>
        <authorList>
            <person name="Chen L."/>
            <person name="Yue Q."/>
            <person name="Zhang X."/>
            <person name="Xiang M."/>
            <person name="Wang C."/>
            <person name="Li S."/>
            <person name="Che Y."/>
            <person name="Ortiz-Lopez F.J."/>
            <person name="Bills G.F."/>
            <person name="Liu X."/>
            <person name="An Z."/>
        </authorList>
    </citation>
    <scope>NUCLEOTIDE SEQUENCE [LARGE SCALE GENOMIC DNA]</scope>
    <source>
        <strain evidence="3">ATCC 20868 / MF5171</strain>
    </source>
</reference>
<feature type="signal peptide" evidence="1">
    <location>
        <begin position="1"/>
        <end position="22"/>
    </location>
</feature>
<dbReference type="AlphaFoldDB" id="S3D7X9"/>
<keyword evidence="1" id="KW-0732">Signal</keyword>
<evidence type="ECO:0000313" key="2">
    <source>
        <dbReference type="EMBL" id="EPE33845.1"/>
    </source>
</evidence>
<name>S3D7X9_GLAL2</name>
<dbReference type="Proteomes" id="UP000016922">
    <property type="component" value="Unassembled WGS sequence"/>
</dbReference>
<keyword evidence="3" id="KW-1185">Reference proteome</keyword>
<dbReference type="HOGENOM" id="CLU_045147_0_0_1"/>
<dbReference type="eggNOG" id="ENOG502SM3U">
    <property type="taxonomic scope" value="Eukaryota"/>
</dbReference>
<dbReference type="Pfam" id="PF13668">
    <property type="entry name" value="Ferritin_2"/>
    <property type="match status" value="1"/>
</dbReference>
<proteinExistence type="predicted"/>
<sequence length="376" mass="41212">MFSSLSSIVLLGITYFSIIVSAVPVFTYENNPLGNSFPNPSPDQLKDIQVQAHGSLSNGKPPPKVDPDTLTSLRFVAFNELFEVAFFTSLLNNITNKIEHYEAHDGVDDELFRTNLIKVFTAIQAQEELHALNANNALKNFGAEPIKPCKYDFSVVYLEDAIAVAKTFTDLVMGTLQDVAQNMAIKGDPGFIRGVLSSLGQEGEQNGFFRSFQGRIPSALPFLTTSTREIAFSAVNQFFVVPGSCPNANTIDLPVFPPLAISTQDTLDLARNPRPRNLGFSFDLPEGGAKPEWKSDWTGLKLAYINMQNVPRAMDLLDVRVEHNKVNFNVLFPFDQGTFGNSMTIALIVSADANFTNAVTLMKAPTIIGPALIQVN</sequence>
<protein>
    <submittedName>
        <fullName evidence="2">Late sexual development protein</fullName>
    </submittedName>
</protein>
<organism evidence="2 3">
    <name type="scientific">Glarea lozoyensis (strain ATCC 20868 / MF5171)</name>
    <dbReference type="NCBI Taxonomy" id="1116229"/>
    <lineage>
        <taxon>Eukaryota</taxon>
        <taxon>Fungi</taxon>
        <taxon>Dikarya</taxon>
        <taxon>Ascomycota</taxon>
        <taxon>Pezizomycotina</taxon>
        <taxon>Leotiomycetes</taxon>
        <taxon>Helotiales</taxon>
        <taxon>Helotiaceae</taxon>
        <taxon>Glarea</taxon>
    </lineage>
</organism>
<gene>
    <name evidence="2" type="ORF">GLAREA_06858</name>
</gene>
<accession>S3D7X9</accession>
<feature type="chain" id="PRO_5004519343" evidence="1">
    <location>
        <begin position="23"/>
        <end position="376"/>
    </location>
</feature>
<evidence type="ECO:0000256" key="1">
    <source>
        <dbReference type="SAM" id="SignalP"/>
    </source>
</evidence>
<dbReference type="OMA" id="IKPCEYK"/>
<dbReference type="RefSeq" id="XP_008078997.1">
    <property type="nucleotide sequence ID" value="XM_008080806.1"/>
</dbReference>
<dbReference type="GeneID" id="19465911"/>
<dbReference type="OrthoDB" id="5293813at2759"/>
<dbReference type="EMBL" id="KE145357">
    <property type="protein sequence ID" value="EPE33845.1"/>
    <property type="molecule type" value="Genomic_DNA"/>
</dbReference>